<dbReference type="AlphaFoldDB" id="C8WPX8"/>
<dbReference type="KEGG" id="aac:Aaci_0017"/>
<dbReference type="Proteomes" id="UP000001917">
    <property type="component" value="Chromosome"/>
</dbReference>
<evidence type="ECO:0000313" key="1">
    <source>
        <dbReference type="EMBL" id="ACV57082.1"/>
    </source>
</evidence>
<gene>
    <name evidence="1" type="ordered locus">Aaci_0017</name>
</gene>
<accession>C8WPX8</accession>
<keyword evidence="2" id="KW-1185">Reference proteome</keyword>
<proteinExistence type="predicted"/>
<organism evidence="1 2">
    <name type="scientific">Alicyclobacillus acidocaldarius subsp. acidocaldarius (strain ATCC 27009 / DSM 446 / BCRC 14685 / JCM 5260 / KCTC 1825 / NBRC 15652 / NCIMB 11725 / NRRL B-14509 / 104-IA)</name>
    <name type="common">Bacillus acidocaldarius</name>
    <dbReference type="NCBI Taxonomy" id="521098"/>
    <lineage>
        <taxon>Bacteria</taxon>
        <taxon>Bacillati</taxon>
        <taxon>Bacillota</taxon>
        <taxon>Bacilli</taxon>
        <taxon>Bacillales</taxon>
        <taxon>Alicyclobacillaceae</taxon>
        <taxon>Alicyclobacillus</taxon>
    </lineage>
</organism>
<dbReference type="HOGENOM" id="CLU_852226_0_0_9"/>
<dbReference type="eggNOG" id="ENOG5032X8M">
    <property type="taxonomic scope" value="Bacteria"/>
</dbReference>
<reference evidence="2" key="1">
    <citation type="submission" date="2009-09" db="EMBL/GenBank/DDBJ databases">
        <title>The complete chromosome of Alicyclobacillus acidocaldarius subsp. acidocaldarius DSM 446.</title>
        <authorList>
            <consortium name="US DOE Joint Genome Institute (JGI-PGF)"/>
            <person name="Lucas S."/>
            <person name="Copeland A."/>
            <person name="Lapidus A."/>
            <person name="Glavina del Rio T."/>
            <person name="Dalin E."/>
            <person name="Tice H."/>
            <person name="Bruce D."/>
            <person name="Goodwin L."/>
            <person name="Pitluck S."/>
            <person name="Kyrpides N."/>
            <person name="Mavromatis K."/>
            <person name="Ivanova N."/>
            <person name="Ovchinnikova G."/>
            <person name="Chertkov O."/>
            <person name="Sims D."/>
            <person name="Brettin T."/>
            <person name="Detter J.C."/>
            <person name="Han C."/>
            <person name="Larimer F."/>
            <person name="Land M."/>
            <person name="Hauser L."/>
            <person name="Markowitz V."/>
            <person name="Cheng J.-F."/>
            <person name="Hugenholtz P."/>
            <person name="Woyke T."/>
            <person name="Wu D."/>
            <person name="Pukall R."/>
            <person name="Klenk H.-P."/>
            <person name="Eisen J.A."/>
        </authorList>
    </citation>
    <scope>NUCLEOTIDE SEQUENCE [LARGE SCALE GENOMIC DNA]</scope>
    <source>
        <strain evidence="2">ATCC 27009 / DSM 446 / BCRC 14685 / JCM 5260 / KCTC 1825 / NBRC 15652 / NCIMB 11725 / NRRL B-14509 / 104-IA</strain>
    </source>
</reference>
<dbReference type="EMBL" id="CP001727">
    <property type="protein sequence ID" value="ACV57082.1"/>
    <property type="molecule type" value="Genomic_DNA"/>
</dbReference>
<name>C8WPX8_ALIAD</name>
<evidence type="ECO:0000313" key="2">
    <source>
        <dbReference type="Proteomes" id="UP000001917"/>
    </source>
</evidence>
<reference evidence="1 2" key="2">
    <citation type="journal article" date="2010" name="Stand. Genomic Sci.">
        <title>Complete genome sequence of Alicyclobacillus acidocaldarius type strain (104-IA).</title>
        <authorList>
            <person name="Mavromatis K."/>
            <person name="Sikorski J."/>
            <person name="Lapidus A."/>
            <person name="Glavina Del Rio T."/>
            <person name="Copeland A."/>
            <person name="Tice H."/>
            <person name="Cheng J.F."/>
            <person name="Lucas S."/>
            <person name="Chen F."/>
            <person name="Nolan M."/>
            <person name="Bruce D."/>
            <person name="Goodwin L."/>
            <person name="Pitluck S."/>
            <person name="Ivanova N."/>
            <person name="Ovchinnikova G."/>
            <person name="Pati A."/>
            <person name="Chen A."/>
            <person name="Palaniappan K."/>
            <person name="Land M."/>
            <person name="Hauser L."/>
            <person name="Chang Y.J."/>
            <person name="Jeffries C.D."/>
            <person name="Chain P."/>
            <person name="Meincke L."/>
            <person name="Sims D."/>
            <person name="Chertkov O."/>
            <person name="Han C."/>
            <person name="Brettin T."/>
            <person name="Detter J.C."/>
            <person name="Wahrenburg C."/>
            <person name="Rohde M."/>
            <person name="Pukall R."/>
            <person name="Goker M."/>
            <person name="Bristow J."/>
            <person name="Eisen J.A."/>
            <person name="Markowitz V."/>
            <person name="Hugenholtz P."/>
            <person name="Klenk H.P."/>
            <person name="Kyrpides N.C."/>
        </authorList>
    </citation>
    <scope>NUCLEOTIDE SEQUENCE [LARGE SCALE GENOMIC DNA]</scope>
    <source>
        <strain evidence="2">ATCC 27009 / DSM 446 / BCRC 14685 / JCM 5260 / KCTC 1825 / NBRC 15652 / NCIMB 11725 / NRRL B-14509 / 104-IA</strain>
    </source>
</reference>
<protein>
    <submittedName>
        <fullName evidence="1">Uncharacterized protein</fullName>
    </submittedName>
</protein>
<sequence>MTPLERLRERYRLRIQERGVRADEMLDVLREIYSQRVRNLMMAMISSCLIADWVSSQAMDPSVLTPEMTEAFHLQYPHLTFDDLRRMSPAELQGVVNGWSGKLFEVMVRDMLNKGEWVGDIHLQPGQHAVLADSPTQPGWDIRIVNADGSTDELLQLKATSSLSYVKAAIEQHPNIHVIATSDVFDHGTQLSDALLDHVTNSGIGEDMLREFINDTLSGNDTRHHFLEALEPGLPLLMILAQELRQVRAGSKSAKAAKKEAFTRLLKSGSISLVTHGLHALGATTGITVPVSFLMRTGMTRISVFNQLTYKLEKRTQELQKWYQMSTWNKPPERSFSYGRSASEHNT</sequence>